<feature type="region of interest" description="Disordered" evidence="1">
    <location>
        <begin position="1"/>
        <end position="67"/>
    </location>
</feature>
<dbReference type="OrthoDB" id="10545419at2759"/>
<evidence type="ECO:0000313" key="2">
    <source>
        <dbReference type="EMBL" id="CAC5419365.1"/>
    </source>
</evidence>
<keyword evidence="3" id="KW-1185">Reference proteome</keyword>
<evidence type="ECO:0000313" key="3">
    <source>
        <dbReference type="Proteomes" id="UP000507470"/>
    </source>
</evidence>
<evidence type="ECO:0000256" key="1">
    <source>
        <dbReference type="SAM" id="MobiDB-lite"/>
    </source>
</evidence>
<organism evidence="2 3">
    <name type="scientific">Mytilus coruscus</name>
    <name type="common">Sea mussel</name>
    <dbReference type="NCBI Taxonomy" id="42192"/>
    <lineage>
        <taxon>Eukaryota</taxon>
        <taxon>Metazoa</taxon>
        <taxon>Spiralia</taxon>
        <taxon>Lophotrochozoa</taxon>
        <taxon>Mollusca</taxon>
        <taxon>Bivalvia</taxon>
        <taxon>Autobranchia</taxon>
        <taxon>Pteriomorphia</taxon>
        <taxon>Mytilida</taxon>
        <taxon>Mytiloidea</taxon>
        <taxon>Mytilidae</taxon>
        <taxon>Mytilinae</taxon>
        <taxon>Mytilus</taxon>
    </lineage>
</organism>
<accession>A0A6J8EIK5</accession>
<dbReference type="EMBL" id="CACVKT020009028">
    <property type="protein sequence ID" value="CAC5419365.1"/>
    <property type="molecule type" value="Genomic_DNA"/>
</dbReference>
<reference evidence="2 3" key="1">
    <citation type="submission" date="2020-06" db="EMBL/GenBank/DDBJ databases">
        <authorList>
            <person name="Li R."/>
            <person name="Bekaert M."/>
        </authorList>
    </citation>
    <scope>NUCLEOTIDE SEQUENCE [LARGE SCALE GENOMIC DNA]</scope>
    <source>
        <strain evidence="3">wild</strain>
    </source>
</reference>
<protein>
    <submittedName>
        <fullName evidence="2">Uncharacterized protein</fullName>
    </submittedName>
</protein>
<feature type="compositionally biased region" description="Basic and acidic residues" evidence="1">
    <location>
        <begin position="16"/>
        <end position="38"/>
    </location>
</feature>
<name>A0A6J8EIK5_MYTCO</name>
<proteinExistence type="predicted"/>
<feature type="compositionally biased region" description="Polar residues" evidence="1">
    <location>
        <begin position="49"/>
        <end position="67"/>
    </location>
</feature>
<gene>
    <name evidence="2" type="ORF">MCOR_51715</name>
</gene>
<sequence>MQKEEDSEYITTVNEPSKKSSDAYQYKERQKNNPKSKDSASYQERPCVNVQQPPNHSEAATSSKSFSTDTLNAKVTLVKSKSTEQMIDKKPEKKKSKYEFRLCRTNENLDNRTFYHKKKIFFQGELIYPNINNQIESETKPNIDPAGVNGSSLVVQGNTKRLLEHLFVMRKAKRPWHN</sequence>
<dbReference type="Proteomes" id="UP000507470">
    <property type="component" value="Unassembled WGS sequence"/>
</dbReference>
<dbReference type="AlphaFoldDB" id="A0A6J8EIK5"/>